<dbReference type="InterPro" id="IPR050764">
    <property type="entry name" value="CbbQ/NirQ/NorQ/GpvN"/>
</dbReference>
<dbReference type="Gene3D" id="1.10.8.80">
    <property type="entry name" value="Magnesium chelatase subunit I, C-Terminal domain"/>
    <property type="match status" value="1"/>
</dbReference>
<dbReference type="InterPro" id="IPR011703">
    <property type="entry name" value="ATPase_AAA-3"/>
</dbReference>
<dbReference type="SUPFAM" id="SSF52540">
    <property type="entry name" value="P-loop containing nucleoside triphosphate hydrolases"/>
    <property type="match status" value="1"/>
</dbReference>
<keyword evidence="1" id="KW-0547">Nucleotide-binding</keyword>
<dbReference type="RefSeq" id="WP_229657724.1">
    <property type="nucleotide sequence ID" value="NZ_BMNL01000003.1"/>
</dbReference>
<dbReference type="AlphaFoldDB" id="A0A830GVL6"/>
<feature type="domain" description="AAA+ ATPase" evidence="3">
    <location>
        <begin position="35"/>
        <end position="176"/>
    </location>
</feature>
<dbReference type="InterPro" id="IPR027417">
    <property type="entry name" value="P-loop_NTPase"/>
</dbReference>
<organism evidence="4 5">
    <name type="scientific">Thermocladium modestius</name>
    <dbReference type="NCBI Taxonomy" id="62609"/>
    <lineage>
        <taxon>Archaea</taxon>
        <taxon>Thermoproteota</taxon>
        <taxon>Thermoprotei</taxon>
        <taxon>Thermoproteales</taxon>
        <taxon>Thermoproteaceae</taxon>
        <taxon>Thermocladium</taxon>
    </lineage>
</organism>
<gene>
    <name evidence="4" type="ORF">GCM10007981_14400</name>
</gene>
<dbReference type="InterPro" id="IPR003593">
    <property type="entry name" value="AAA+_ATPase"/>
</dbReference>
<evidence type="ECO:0000313" key="5">
    <source>
        <dbReference type="Proteomes" id="UP000610960"/>
    </source>
</evidence>
<evidence type="ECO:0000259" key="3">
    <source>
        <dbReference type="SMART" id="SM00382"/>
    </source>
</evidence>
<evidence type="ECO:0000256" key="2">
    <source>
        <dbReference type="ARBA" id="ARBA00022840"/>
    </source>
</evidence>
<accession>A0A830GVL6</accession>
<dbReference type="SMART" id="SM00382">
    <property type="entry name" value="AAA"/>
    <property type="match status" value="1"/>
</dbReference>
<dbReference type="Pfam" id="PF17863">
    <property type="entry name" value="AAA_lid_2"/>
    <property type="match status" value="1"/>
</dbReference>
<dbReference type="GO" id="GO:0016887">
    <property type="term" value="F:ATP hydrolysis activity"/>
    <property type="evidence" value="ECO:0007669"/>
    <property type="project" value="InterPro"/>
</dbReference>
<dbReference type="Gene3D" id="3.40.50.300">
    <property type="entry name" value="P-loop containing nucleotide triphosphate hydrolases"/>
    <property type="match status" value="1"/>
</dbReference>
<dbReference type="PIRSF" id="PIRSF002849">
    <property type="entry name" value="AAA_ATPase_chaperone_MoxR_prd"/>
    <property type="match status" value="1"/>
</dbReference>
<dbReference type="FunFam" id="3.40.50.300:FF:000640">
    <property type="entry name" value="MoxR family ATPase"/>
    <property type="match status" value="1"/>
</dbReference>
<dbReference type="CDD" id="cd00009">
    <property type="entry name" value="AAA"/>
    <property type="match status" value="1"/>
</dbReference>
<evidence type="ECO:0000256" key="1">
    <source>
        <dbReference type="ARBA" id="ARBA00022741"/>
    </source>
</evidence>
<keyword evidence="5" id="KW-1185">Reference proteome</keyword>
<dbReference type="Proteomes" id="UP000610960">
    <property type="component" value="Unassembled WGS sequence"/>
</dbReference>
<dbReference type="InterPro" id="IPR041628">
    <property type="entry name" value="ChlI/MoxR_AAA_lid"/>
</dbReference>
<name>A0A830GVL6_9CREN</name>
<proteinExistence type="predicted"/>
<dbReference type="EMBL" id="BMNL01000003">
    <property type="protein sequence ID" value="GGP21666.1"/>
    <property type="molecule type" value="Genomic_DNA"/>
</dbReference>
<comment type="caution">
    <text evidence="4">The sequence shown here is derived from an EMBL/GenBank/DDBJ whole genome shotgun (WGS) entry which is preliminary data.</text>
</comment>
<keyword evidence="2" id="KW-0067">ATP-binding</keyword>
<sequence length="307" mass="33821">MPLGKRLTELAVEEVSKAVLGREVEVKLLLATLVSGGHALIEGPPGLAKTTLAKAFAKALSLKFSRIQFTPDMFPSDVTGTLIYNPKTNEMETRLGPVFANIVLADEINRAPPRTQSALLEAMQEGQVTIGAETHALPKPFMVIATQDPIDTEGTYPLPEAELDRFTIKIEMTYPSREVEAQLIDDHAMTADAVDQVLSKDDIEALQSRAAEVRVASDVKEYMLRLSEATRRNPAIRLGASPRATQTLAKLSRAWAAIHDRDVVTIDDVKFLATFVLPHRVFAIRGNPRDIIKKIIDETETPFLGRM</sequence>
<evidence type="ECO:0000313" key="4">
    <source>
        <dbReference type="EMBL" id="GGP21666.1"/>
    </source>
</evidence>
<dbReference type="Pfam" id="PF07726">
    <property type="entry name" value="AAA_3"/>
    <property type="match status" value="1"/>
</dbReference>
<dbReference type="PANTHER" id="PTHR42759:SF5">
    <property type="entry name" value="METHANOL DEHYDROGENASE REGULATOR"/>
    <property type="match status" value="1"/>
</dbReference>
<reference evidence="4" key="1">
    <citation type="journal article" date="2014" name="Int. J. Syst. Evol. Microbiol.">
        <title>Complete genome sequence of Corynebacterium casei LMG S-19264T (=DSM 44701T), isolated from a smear-ripened cheese.</title>
        <authorList>
            <consortium name="US DOE Joint Genome Institute (JGI-PGF)"/>
            <person name="Walter F."/>
            <person name="Albersmeier A."/>
            <person name="Kalinowski J."/>
            <person name="Ruckert C."/>
        </authorList>
    </citation>
    <scope>NUCLEOTIDE SEQUENCE</scope>
    <source>
        <strain evidence="4">JCM 10088</strain>
    </source>
</reference>
<dbReference type="GO" id="GO:0005524">
    <property type="term" value="F:ATP binding"/>
    <property type="evidence" value="ECO:0007669"/>
    <property type="project" value="UniProtKB-KW"/>
</dbReference>
<reference evidence="4" key="2">
    <citation type="submission" date="2020-09" db="EMBL/GenBank/DDBJ databases">
        <authorList>
            <person name="Sun Q."/>
            <person name="Ohkuma M."/>
        </authorList>
    </citation>
    <scope>NUCLEOTIDE SEQUENCE</scope>
    <source>
        <strain evidence="4">JCM 10088</strain>
    </source>
</reference>
<dbReference type="PANTHER" id="PTHR42759">
    <property type="entry name" value="MOXR FAMILY PROTEIN"/>
    <property type="match status" value="1"/>
</dbReference>
<protein>
    <submittedName>
        <fullName evidence="4">ATPase</fullName>
    </submittedName>
</protein>